<organism evidence="3 4">
    <name type="scientific">Halomicrobium mukohataei</name>
    <dbReference type="NCBI Taxonomy" id="57705"/>
    <lineage>
        <taxon>Archaea</taxon>
        <taxon>Methanobacteriati</taxon>
        <taxon>Methanobacteriota</taxon>
        <taxon>Stenosarchaea group</taxon>
        <taxon>Halobacteria</taxon>
        <taxon>Halobacteriales</taxon>
        <taxon>Haloarculaceae</taxon>
        <taxon>Halomicrobium</taxon>
    </lineage>
</organism>
<dbReference type="Pfam" id="PF13523">
    <property type="entry name" value="Acetyltransf_8"/>
    <property type="match status" value="1"/>
</dbReference>
<keyword evidence="1" id="KW-0046">Antibiotic resistance</keyword>
<dbReference type="EMBL" id="CP039376">
    <property type="protein sequence ID" value="QCD67248.1"/>
    <property type="molecule type" value="Genomic_DNA"/>
</dbReference>
<dbReference type="InterPro" id="IPR016181">
    <property type="entry name" value="Acyl_CoA_acyltransferase"/>
</dbReference>
<dbReference type="PANTHER" id="PTHR31438:SF1">
    <property type="entry name" value="LYSINE N-ACYLTRANSFERASE C17G9.06C-RELATED"/>
    <property type="match status" value="1"/>
</dbReference>
<reference evidence="3 4" key="2">
    <citation type="submission" date="2019-04" db="EMBL/GenBank/DDBJ databases">
        <authorList>
            <person name="Yang S."/>
            <person name="Wei W."/>
        </authorList>
    </citation>
    <scope>NUCLEOTIDE SEQUENCE [LARGE SCALE GENOMIC DNA]</scope>
    <source>
        <strain evidence="4">ZP60</strain>
        <plasmid evidence="3 4">unnamed1</plasmid>
    </source>
</reference>
<evidence type="ECO:0000313" key="4">
    <source>
        <dbReference type="Proteomes" id="UP000297053"/>
    </source>
</evidence>
<dbReference type="RefSeq" id="WP_012807500.1">
    <property type="nucleotide sequence ID" value="NZ_CP039376.1"/>
</dbReference>
<keyword evidence="3" id="KW-0808">Transferase</keyword>
<accession>A0A4D6KF67</accession>
<keyword evidence="3" id="KW-0614">Plasmid</keyword>
<dbReference type="AlphaFoldDB" id="A0A4D6KF67"/>
<dbReference type="InterPro" id="IPR019432">
    <property type="entry name" value="Acyltransferase_MbtK/IucB-like"/>
</dbReference>
<dbReference type="GO" id="GO:0016410">
    <property type="term" value="F:N-acyltransferase activity"/>
    <property type="evidence" value="ECO:0007669"/>
    <property type="project" value="TreeGrafter"/>
</dbReference>
<dbReference type="SUPFAM" id="SSF55729">
    <property type="entry name" value="Acyl-CoA N-acyltransferases (Nat)"/>
    <property type="match status" value="1"/>
</dbReference>
<evidence type="ECO:0000256" key="1">
    <source>
        <dbReference type="ARBA" id="ARBA00023251"/>
    </source>
</evidence>
<evidence type="ECO:0000313" key="3">
    <source>
        <dbReference type="EMBL" id="QCD67248.1"/>
    </source>
</evidence>
<gene>
    <name evidence="3" type="ORF">E5139_16530</name>
</gene>
<evidence type="ECO:0000259" key="2">
    <source>
        <dbReference type="PROSITE" id="PS51186"/>
    </source>
</evidence>
<dbReference type="PANTHER" id="PTHR31438">
    <property type="entry name" value="LYSINE N-ACYLTRANSFERASE C17G9.06C-RELATED"/>
    <property type="match status" value="1"/>
</dbReference>
<dbReference type="SMART" id="SM01006">
    <property type="entry name" value="AlcB"/>
    <property type="match status" value="1"/>
</dbReference>
<feature type="domain" description="N-acetyltransferase" evidence="2">
    <location>
        <begin position="25"/>
        <end position="188"/>
    </location>
</feature>
<dbReference type="KEGG" id="halz:E5139_16530"/>
<dbReference type="InterPro" id="IPR000182">
    <property type="entry name" value="GNAT_dom"/>
</dbReference>
<proteinExistence type="predicted"/>
<name>A0A4D6KF67_9EURY</name>
<reference evidence="3 4" key="1">
    <citation type="submission" date="2019-04" db="EMBL/GenBank/DDBJ databases">
        <title>Complete genome sequence of Arthrobacter sp. ZXY-2 associated with effective atrazine degradation and salt adaptation.</title>
        <authorList>
            <person name="Zhao X."/>
        </authorList>
    </citation>
    <scope>NUCLEOTIDE SEQUENCE [LARGE SCALE GENOMIC DNA]</scope>
    <source>
        <strain evidence="4">ZP60</strain>
        <plasmid evidence="3 4">unnamed1</plasmid>
    </source>
</reference>
<dbReference type="Gene3D" id="3.40.630.30">
    <property type="match status" value="1"/>
</dbReference>
<dbReference type="PROSITE" id="PS51186">
    <property type="entry name" value="GNAT"/>
    <property type="match status" value="1"/>
</dbReference>
<dbReference type="GeneID" id="8409410"/>
<geneLocation type="plasmid" evidence="3">
    <name>unnamed1</name>
</geneLocation>
<dbReference type="GO" id="GO:0019290">
    <property type="term" value="P:siderophore biosynthetic process"/>
    <property type="evidence" value="ECO:0007669"/>
    <property type="project" value="InterPro"/>
</dbReference>
<protein>
    <submittedName>
        <fullName evidence="3">N-acetyltransferase</fullName>
    </submittedName>
</protein>
<dbReference type="Proteomes" id="UP000297053">
    <property type="component" value="Plasmid unnamed1"/>
</dbReference>
<sequence>MTAPATSVGRDDSFRAHDETIDRTIAFRPVSLSEDLGRLHAWLNAEHVQPFWDLAEPLSVFRETMAGKLATEGVGCYVGSVDHVPMSYWECYWATDDEVGEHFDANPTDQGLHLLVGPPEFVGQGLAVPLVRAMLRFQFTHAETDRIVVEPDVRNEVVRHVFRRCGFEPVREIAMDEKDAMLMYCHRETFEETIWPDGRAAVAEVRAND</sequence>
<dbReference type="GO" id="GO:0046677">
    <property type="term" value="P:response to antibiotic"/>
    <property type="evidence" value="ECO:0007669"/>
    <property type="project" value="UniProtKB-KW"/>
</dbReference>